<accession>A0ABQ0LMP6</accession>
<dbReference type="Proteomes" id="UP000815677">
    <property type="component" value="Unassembled WGS sequence"/>
</dbReference>
<proteinExistence type="predicted"/>
<name>A0ABQ0LMP6_MYCCL</name>
<reference evidence="1" key="1">
    <citation type="submission" date="2014-09" db="EMBL/GenBank/DDBJ databases">
        <title>Genome sequence of the luminous mushroom Mycena chlorophos for searching fungal bioluminescence genes.</title>
        <authorList>
            <person name="Tanaka Y."/>
            <person name="Kasuga D."/>
            <person name="Oba Y."/>
            <person name="Hase S."/>
            <person name="Sato K."/>
            <person name="Oba Y."/>
            <person name="Sakakibara Y."/>
        </authorList>
    </citation>
    <scope>NUCLEOTIDE SEQUENCE</scope>
</reference>
<dbReference type="EMBL" id="DF847730">
    <property type="protein sequence ID" value="GAT52345.1"/>
    <property type="molecule type" value="Genomic_DNA"/>
</dbReference>
<protein>
    <submittedName>
        <fullName evidence="1">Uncharacterized protein</fullName>
    </submittedName>
</protein>
<evidence type="ECO:0000313" key="2">
    <source>
        <dbReference type="Proteomes" id="UP000815677"/>
    </source>
</evidence>
<gene>
    <name evidence="1" type="ORF">MCHLO_09402</name>
</gene>
<evidence type="ECO:0000313" key="1">
    <source>
        <dbReference type="EMBL" id="GAT52345.1"/>
    </source>
</evidence>
<sequence>MSRSASSATTASIAAFAAAAASARLTELTFDSDSLLNSGIRDPHLTRAYTTSTPSGAAIPRQPTVLSANPGLPAAQQSATLNWKSREMTIGGTTRAVDGLKRKSNVLSGTRYWRWGSDGAEYKVRLVEGMWLASDASSGEPIASLTSVNQSPVARTTRSAAHHAHLPTLRLANSVRNQAQRQFLVLVLLYSETNRQDRE</sequence>
<organism evidence="1 2">
    <name type="scientific">Mycena chlorophos</name>
    <name type="common">Agaric fungus</name>
    <name type="synonym">Agaricus chlorophos</name>
    <dbReference type="NCBI Taxonomy" id="658473"/>
    <lineage>
        <taxon>Eukaryota</taxon>
        <taxon>Fungi</taxon>
        <taxon>Dikarya</taxon>
        <taxon>Basidiomycota</taxon>
        <taxon>Agaricomycotina</taxon>
        <taxon>Agaricomycetes</taxon>
        <taxon>Agaricomycetidae</taxon>
        <taxon>Agaricales</taxon>
        <taxon>Marasmiineae</taxon>
        <taxon>Mycenaceae</taxon>
        <taxon>Mycena</taxon>
    </lineage>
</organism>
<keyword evidence="2" id="KW-1185">Reference proteome</keyword>